<dbReference type="PROSITE" id="PS50262">
    <property type="entry name" value="G_PROTEIN_RECEP_F1_2"/>
    <property type="match status" value="1"/>
</dbReference>
<name>A0A7M5V720_9CNID</name>
<feature type="transmembrane region" description="Helical" evidence="10">
    <location>
        <begin position="95"/>
        <end position="114"/>
    </location>
</feature>
<feature type="region of interest" description="Disordered" evidence="9">
    <location>
        <begin position="292"/>
        <end position="395"/>
    </location>
</feature>
<evidence type="ECO:0000256" key="1">
    <source>
        <dbReference type="ARBA" id="ARBA00004651"/>
    </source>
</evidence>
<evidence type="ECO:0000313" key="12">
    <source>
        <dbReference type="EnsemblMetazoa" id="CLYHEMP007095.1"/>
    </source>
</evidence>
<keyword evidence="5" id="KW-0297">G-protein coupled receptor</keyword>
<evidence type="ECO:0000256" key="6">
    <source>
        <dbReference type="ARBA" id="ARBA00023136"/>
    </source>
</evidence>
<feature type="compositionally biased region" description="Polar residues" evidence="9">
    <location>
        <begin position="347"/>
        <end position="356"/>
    </location>
</feature>
<feature type="transmembrane region" description="Helical" evidence="10">
    <location>
        <begin position="484"/>
        <end position="505"/>
    </location>
</feature>
<dbReference type="OrthoDB" id="6376512at2759"/>
<evidence type="ECO:0000256" key="8">
    <source>
        <dbReference type="ARBA" id="ARBA00023224"/>
    </source>
</evidence>
<evidence type="ECO:0000313" key="13">
    <source>
        <dbReference type="Proteomes" id="UP000594262"/>
    </source>
</evidence>
<evidence type="ECO:0000256" key="4">
    <source>
        <dbReference type="ARBA" id="ARBA00022989"/>
    </source>
</evidence>
<feature type="transmembrane region" description="Helical" evidence="10">
    <location>
        <begin position="20"/>
        <end position="41"/>
    </location>
</feature>
<feature type="compositionally biased region" description="Basic and acidic residues" evidence="9">
    <location>
        <begin position="321"/>
        <end position="342"/>
    </location>
</feature>
<proteinExistence type="predicted"/>
<dbReference type="EnsemblMetazoa" id="CLYHEMT007095.1">
    <property type="protein sequence ID" value="CLYHEMP007095.1"/>
    <property type="gene ID" value="CLYHEMG007095"/>
</dbReference>
<feature type="compositionally biased region" description="Basic and acidic residues" evidence="9">
    <location>
        <begin position="292"/>
        <end position="312"/>
    </location>
</feature>
<accession>A0A7M5V720</accession>
<feature type="transmembrane region" description="Helical" evidence="10">
    <location>
        <begin position="176"/>
        <end position="198"/>
    </location>
</feature>
<dbReference type="InterPro" id="IPR017452">
    <property type="entry name" value="GPCR_Rhodpsn_7TM"/>
</dbReference>
<feature type="transmembrane region" description="Helical" evidence="10">
    <location>
        <begin position="447"/>
        <end position="472"/>
    </location>
</feature>
<evidence type="ECO:0000256" key="10">
    <source>
        <dbReference type="SAM" id="Phobius"/>
    </source>
</evidence>
<dbReference type="InterPro" id="IPR050569">
    <property type="entry name" value="TAAR"/>
</dbReference>
<dbReference type="CDD" id="cd00637">
    <property type="entry name" value="7tm_classA_rhodopsin-like"/>
    <property type="match status" value="2"/>
</dbReference>
<dbReference type="GeneID" id="136811498"/>
<feature type="transmembrane region" description="Helical" evidence="10">
    <location>
        <begin position="53"/>
        <end position="75"/>
    </location>
</feature>
<evidence type="ECO:0000256" key="7">
    <source>
        <dbReference type="ARBA" id="ARBA00023170"/>
    </source>
</evidence>
<dbReference type="PRINTS" id="PR00237">
    <property type="entry name" value="GPCRRHODOPSN"/>
</dbReference>
<keyword evidence="4 10" id="KW-1133">Transmembrane helix</keyword>
<dbReference type="SUPFAM" id="SSF81321">
    <property type="entry name" value="Family A G protein-coupled receptor-like"/>
    <property type="match status" value="2"/>
</dbReference>
<keyword evidence="2" id="KW-1003">Cell membrane</keyword>
<keyword evidence="13" id="KW-1185">Reference proteome</keyword>
<dbReference type="InterPro" id="IPR000276">
    <property type="entry name" value="GPCR_Rhodpsn"/>
</dbReference>
<keyword evidence="8" id="KW-0807">Transducer</keyword>
<dbReference type="AlphaFoldDB" id="A0A7M5V720"/>
<reference evidence="12" key="1">
    <citation type="submission" date="2021-01" db="UniProtKB">
        <authorList>
            <consortium name="EnsemblMetazoa"/>
        </authorList>
    </citation>
    <scope>IDENTIFICATION</scope>
</reference>
<dbReference type="GO" id="GO:0004930">
    <property type="term" value="F:G protein-coupled receptor activity"/>
    <property type="evidence" value="ECO:0007669"/>
    <property type="project" value="UniProtKB-KW"/>
</dbReference>
<keyword evidence="3 10" id="KW-0812">Transmembrane</keyword>
<dbReference type="PANTHER" id="PTHR24249:SF411">
    <property type="entry name" value="G-PROTEIN COUPLED RECEPTORS FAMILY 1 PROFILE DOMAIN-CONTAINING PROTEIN"/>
    <property type="match status" value="1"/>
</dbReference>
<evidence type="ECO:0000256" key="5">
    <source>
        <dbReference type="ARBA" id="ARBA00023040"/>
    </source>
</evidence>
<sequence length="534" mass="60260">MMSNTSALVLNHDGDQQKAILYSLGALLLIFINSMTIVSYLMRKKGKRGIPDIFMLSLAISSILTMATVILILAYVRATGNENFTGLMSLCYTQVFFGTMLRLLDVTITTAITIDRFLALYKPLVYRVKINLKHGKIICIILWLSSGIISTLPFLGFGRISMHMQSFCTADWTSDIAYIVLAMAYAQFAIVLLCYVGIFRATSGLVSRQKTMKKSQSLSYVSPLPTRKKGIANEITMSSTILESISEKRVSGLDNFAFEGQSPSTSSLDFIVTPNNEESKLVKDFTENFPDTKRRVSMEETSLDIKEGETPTKGRTFTSETTHDRPVSKSDYSKPPFKENIKKKNNRVSWLNTAESESCDSRGNDSITQAADKPKLAKTHSSPLPHRDKPDQPSFTRAISDYTISQKAKKRFSSFNILRHLSKRNRNRTSNASLKDFRTESQRFAKIMGVVVCLFYISWLPLAISINIVLVSGLEYFIKNYYNILWLSYNLSLTSSIAIPIAYAVMCKPYRASYKALWKFVKNRFVWKGEIKLA</sequence>
<dbReference type="RefSeq" id="XP_066924221.1">
    <property type="nucleotide sequence ID" value="XM_067068120.1"/>
</dbReference>
<evidence type="ECO:0000256" key="9">
    <source>
        <dbReference type="SAM" id="MobiDB-lite"/>
    </source>
</evidence>
<organism evidence="12 13">
    <name type="scientific">Clytia hemisphaerica</name>
    <dbReference type="NCBI Taxonomy" id="252671"/>
    <lineage>
        <taxon>Eukaryota</taxon>
        <taxon>Metazoa</taxon>
        <taxon>Cnidaria</taxon>
        <taxon>Hydrozoa</taxon>
        <taxon>Hydroidolina</taxon>
        <taxon>Leptothecata</taxon>
        <taxon>Obeliida</taxon>
        <taxon>Clytiidae</taxon>
        <taxon>Clytia</taxon>
    </lineage>
</organism>
<dbReference type="PANTHER" id="PTHR24249">
    <property type="entry name" value="HISTAMINE RECEPTOR-RELATED G-PROTEIN COUPLED RECEPTOR"/>
    <property type="match status" value="1"/>
</dbReference>
<dbReference type="Proteomes" id="UP000594262">
    <property type="component" value="Unplaced"/>
</dbReference>
<feature type="transmembrane region" description="Helical" evidence="10">
    <location>
        <begin position="135"/>
        <end position="156"/>
    </location>
</feature>
<protein>
    <recommendedName>
        <fullName evidence="11">G-protein coupled receptors family 1 profile domain-containing protein</fullName>
    </recommendedName>
</protein>
<dbReference type="GO" id="GO:0005886">
    <property type="term" value="C:plasma membrane"/>
    <property type="evidence" value="ECO:0007669"/>
    <property type="project" value="UniProtKB-SubCell"/>
</dbReference>
<dbReference type="Pfam" id="PF00001">
    <property type="entry name" value="7tm_1"/>
    <property type="match status" value="1"/>
</dbReference>
<keyword evidence="7" id="KW-0675">Receptor</keyword>
<comment type="subcellular location">
    <subcellularLocation>
        <location evidence="1">Cell membrane</location>
        <topology evidence="1">Multi-pass membrane protein</topology>
    </subcellularLocation>
</comment>
<dbReference type="Gene3D" id="1.20.1070.10">
    <property type="entry name" value="Rhodopsin 7-helix transmembrane proteins"/>
    <property type="match status" value="2"/>
</dbReference>
<evidence type="ECO:0000256" key="2">
    <source>
        <dbReference type="ARBA" id="ARBA00022475"/>
    </source>
</evidence>
<feature type="domain" description="G-protein coupled receptors family 1 profile" evidence="11">
    <location>
        <begin position="32"/>
        <end position="503"/>
    </location>
</feature>
<evidence type="ECO:0000256" key="3">
    <source>
        <dbReference type="ARBA" id="ARBA00022692"/>
    </source>
</evidence>
<keyword evidence="6 10" id="KW-0472">Membrane</keyword>
<evidence type="ECO:0000259" key="11">
    <source>
        <dbReference type="PROSITE" id="PS50262"/>
    </source>
</evidence>